<accession>A0A9X2AEG5</accession>
<keyword evidence="3" id="KW-1185">Reference proteome</keyword>
<evidence type="ECO:0000313" key="3">
    <source>
        <dbReference type="Proteomes" id="UP001139193"/>
    </source>
</evidence>
<evidence type="ECO:0000313" key="2">
    <source>
        <dbReference type="EMBL" id="MCI1187191.1"/>
    </source>
</evidence>
<reference evidence="2" key="1">
    <citation type="submission" date="2022-03" db="EMBL/GenBank/DDBJ databases">
        <title>Bacterial whole genome sequence for Hymenobacter sp. DH14.</title>
        <authorList>
            <person name="Le V."/>
        </authorList>
    </citation>
    <scope>NUCLEOTIDE SEQUENCE</scope>
    <source>
        <strain evidence="2">DH14</strain>
    </source>
</reference>
<organism evidence="2 3">
    <name type="scientific">Hymenobacter cyanobacteriorum</name>
    <dbReference type="NCBI Taxonomy" id="2926463"/>
    <lineage>
        <taxon>Bacteria</taxon>
        <taxon>Pseudomonadati</taxon>
        <taxon>Bacteroidota</taxon>
        <taxon>Cytophagia</taxon>
        <taxon>Cytophagales</taxon>
        <taxon>Hymenobacteraceae</taxon>
        <taxon>Hymenobacter</taxon>
    </lineage>
</organism>
<evidence type="ECO:0000256" key="1">
    <source>
        <dbReference type="SAM" id="MobiDB-lite"/>
    </source>
</evidence>
<dbReference type="AlphaFoldDB" id="A0A9X2AEG5"/>
<dbReference type="Proteomes" id="UP001139193">
    <property type="component" value="Unassembled WGS sequence"/>
</dbReference>
<gene>
    <name evidence="2" type="ORF">MON38_07140</name>
</gene>
<comment type="caution">
    <text evidence="2">The sequence shown here is derived from an EMBL/GenBank/DDBJ whole genome shotgun (WGS) entry which is preliminary data.</text>
</comment>
<protein>
    <submittedName>
        <fullName evidence="2">Uncharacterized protein</fullName>
    </submittedName>
</protein>
<proteinExistence type="predicted"/>
<feature type="region of interest" description="Disordered" evidence="1">
    <location>
        <begin position="1"/>
        <end position="20"/>
    </location>
</feature>
<sequence>MTEQSADQLPKPQADAPALGAAVTGAMPAAGAAPTLTMVRGTRPLIISRVANGSRHGYRRRSA</sequence>
<name>A0A9X2AEG5_9BACT</name>
<dbReference type="EMBL" id="JALBGC010000002">
    <property type="protein sequence ID" value="MCI1187191.1"/>
    <property type="molecule type" value="Genomic_DNA"/>
</dbReference>
<dbReference type="RefSeq" id="WP_241935472.1">
    <property type="nucleotide sequence ID" value="NZ_JALBGC010000002.1"/>
</dbReference>